<proteinExistence type="predicted"/>
<evidence type="ECO:0000313" key="1">
    <source>
        <dbReference type="EMBL" id="WDE11878.1"/>
    </source>
</evidence>
<dbReference type="Proteomes" id="UP001215231">
    <property type="component" value="Chromosome"/>
</dbReference>
<protein>
    <submittedName>
        <fullName evidence="1">Uncharacterized protein</fullName>
    </submittedName>
</protein>
<dbReference type="RefSeq" id="WP_274052102.1">
    <property type="nucleotide sequence ID" value="NZ_CP059693.1"/>
</dbReference>
<name>A0ABY7VEA3_9GAMM</name>
<evidence type="ECO:0000313" key="2">
    <source>
        <dbReference type="Proteomes" id="UP001215231"/>
    </source>
</evidence>
<dbReference type="EMBL" id="CP059693">
    <property type="protein sequence ID" value="WDE11878.1"/>
    <property type="molecule type" value="Genomic_DNA"/>
</dbReference>
<keyword evidence="2" id="KW-1185">Reference proteome</keyword>
<accession>A0ABY7VEA3</accession>
<organism evidence="1 2">
    <name type="scientific">Thalassomonas haliotis</name>
    <dbReference type="NCBI Taxonomy" id="485448"/>
    <lineage>
        <taxon>Bacteria</taxon>
        <taxon>Pseudomonadati</taxon>
        <taxon>Pseudomonadota</taxon>
        <taxon>Gammaproteobacteria</taxon>
        <taxon>Alteromonadales</taxon>
        <taxon>Colwelliaceae</taxon>
        <taxon>Thalassomonas</taxon>
    </lineage>
</organism>
<gene>
    <name evidence="1" type="ORF">H3N35_27440</name>
</gene>
<sequence length="176" mass="18913">MNNIGKTLAGLVAGLLLPFGLMASEMAVEEVSANVDLIVEAGVLGEIQGSADPLYIDGVLYQLSKADFTPVYISYYIQAGRERIRVERLVAYTLTIPVYGDIGQELLFDINGRSDGHNMNLTASCGTFSASDSGDKYVISRRMTTAQSCTSMKLSFAVSGSPPPFIDLKILIAEAF</sequence>
<reference evidence="1 2" key="1">
    <citation type="journal article" date="2022" name="Mar. Drugs">
        <title>Bioassay-Guided Fractionation Leads to the Detection of Cholic Acid Generated by the Rare Thalassomonas sp.</title>
        <authorList>
            <person name="Pheiffer F."/>
            <person name="Schneider Y.K."/>
            <person name="Hansen E.H."/>
            <person name="Andersen J.H."/>
            <person name="Isaksson J."/>
            <person name="Busche T."/>
            <person name="R C."/>
            <person name="Kalinowski J."/>
            <person name="Zyl L.V."/>
            <person name="Trindade M."/>
        </authorList>
    </citation>
    <scope>NUCLEOTIDE SEQUENCE [LARGE SCALE GENOMIC DNA]</scope>
    <source>
        <strain evidence="1 2">A5K-61T</strain>
    </source>
</reference>